<keyword evidence="2" id="KW-1185">Reference proteome</keyword>
<reference evidence="1 2" key="1">
    <citation type="journal article" date="2016" name="Mol. Biol. Evol.">
        <title>Comparative Genomics of Early-Diverging Mushroom-Forming Fungi Provides Insights into the Origins of Lignocellulose Decay Capabilities.</title>
        <authorList>
            <person name="Nagy L.G."/>
            <person name="Riley R."/>
            <person name="Tritt A."/>
            <person name="Adam C."/>
            <person name="Daum C."/>
            <person name="Floudas D."/>
            <person name="Sun H."/>
            <person name="Yadav J.S."/>
            <person name="Pangilinan J."/>
            <person name="Larsson K.H."/>
            <person name="Matsuura K."/>
            <person name="Barry K."/>
            <person name="Labutti K."/>
            <person name="Kuo R."/>
            <person name="Ohm R.A."/>
            <person name="Bhattacharya S.S."/>
            <person name="Shirouzu T."/>
            <person name="Yoshinaga Y."/>
            <person name="Martin F.M."/>
            <person name="Grigoriev I.V."/>
            <person name="Hibbett D.S."/>
        </authorList>
    </citation>
    <scope>NUCLEOTIDE SEQUENCE [LARGE SCALE GENOMIC DNA]</scope>
    <source>
        <strain evidence="1 2">93-53</strain>
    </source>
</reference>
<dbReference type="GeneID" id="63821757"/>
<dbReference type="STRING" id="1314785.A0A165D7L1"/>
<name>A0A165D7L1_9APHY</name>
<accession>A0A165D7L1</accession>
<evidence type="ECO:0000313" key="2">
    <source>
        <dbReference type="Proteomes" id="UP000076871"/>
    </source>
</evidence>
<organism evidence="1 2">
    <name type="scientific">Laetiporus sulphureus 93-53</name>
    <dbReference type="NCBI Taxonomy" id="1314785"/>
    <lineage>
        <taxon>Eukaryota</taxon>
        <taxon>Fungi</taxon>
        <taxon>Dikarya</taxon>
        <taxon>Basidiomycota</taxon>
        <taxon>Agaricomycotina</taxon>
        <taxon>Agaricomycetes</taxon>
        <taxon>Polyporales</taxon>
        <taxon>Laetiporus</taxon>
    </lineage>
</organism>
<sequence>MSSLTITRVEQPSPKLIDDSVNLFVALMKSDPAIESLCGGDVSLAGPMARAMLNAGVLAGEYYAALDENGELAGFTLWMPPGQEMFSTQEQRDLGLTDFMARLPPEGKEYYKDTYLAEFPGFVSSCIGPTGKVDSWWLHMAMVRQERQQQGIARSLIGLVRDKAKEKGETLACSTTTLTNASAVIALGFDLKGERNMPSPWGDWPLYVFALDTKSSD</sequence>
<dbReference type="AlphaFoldDB" id="A0A165D7L1"/>
<dbReference type="SUPFAM" id="SSF55729">
    <property type="entry name" value="Acyl-CoA N-acyltransferases (Nat)"/>
    <property type="match status" value="1"/>
</dbReference>
<protein>
    <submittedName>
        <fullName evidence="1">Uncharacterized protein</fullName>
    </submittedName>
</protein>
<evidence type="ECO:0000313" key="1">
    <source>
        <dbReference type="EMBL" id="KZT04282.1"/>
    </source>
</evidence>
<dbReference type="Gene3D" id="3.40.630.30">
    <property type="match status" value="1"/>
</dbReference>
<proteinExistence type="predicted"/>
<dbReference type="OrthoDB" id="61113at2759"/>
<dbReference type="CDD" id="cd04301">
    <property type="entry name" value="NAT_SF"/>
    <property type="match status" value="1"/>
</dbReference>
<dbReference type="Proteomes" id="UP000076871">
    <property type="component" value="Unassembled WGS sequence"/>
</dbReference>
<dbReference type="EMBL" id="KV427637">
    <property type="protein sequence ID" value="KZT04282.1"/>
    <property type="molecule type" value="Genomic_DNA"/>
</dbReference>
<dbReference type="InParanoid" id="A0A165D7L1"/>
<dbReference type="InterPro" id="IPR016181">
    <property type="entry name" value="Acyl_CoA_acyltransferase"/>
</dbReference>
<gene>
    <name evidence="1" type="ORF">LAESUDRAFT_658088</name>
</gene>
<dbReference type="RefSeq" id="XP_040762022.1">
    <property type="nucleotide sequence ID" value="XM_040904727.1"/>
</dbReference>